<comment type="caution">
    <text evidence="1">The sequence shown here is derived from an EMBL/GenBank/DDBJ whole genome shotgun (WGS) entry which is preliminary data.</text>
</comment>
<evidence type="ECO:0000313" key="1">
    <source>
        <dbReference type="EMBL" id="KAF7354726.1"/>
    </source>
</evidence>
<proteinExistence type="predicted"/>
<reference evidence="1" key="1">
    <citation type="submission" date="2020-05" db="EMBL/GenBank/DDBJ databases">
        <title>Mycena genomes resolve the evolution of fungal bioluminescence.</title>
        <authorList>
            <person name="Tsai I.J."/>
        </authorList>
    </citation>
    <scope>NUCLEOTIDE SEQUENCE</scope>
    <source>
        <strain evidence="1">160909Yilan</strain>
    </source>
</reference>
<dbReference type="EMBL" id="JACAZH010000011">
    <property type="protein sequence ID" value="KAF7354726.1"/>
    <property type="molecule type" value="Genomic_DNA"/>
</dbReference>
<keyword evidence="2" id="KW-1185">Reference proteome</keyword>
<dbReference type="Proteomes" id="UP000623467">
    <property type="component" value="Unassembled WGS sequence"/>
</dbReference>
<sequence length="132" mass="14154">MRGAQRHVREGDLKLEMSTFAAGILNGLSRPLTHYDMELAALGGRRSCTRCFRGSLDAPLATALLDHSHPCDFRGSAVCVEDGVEEVCAVDEVVWCVDDVVGAELECAAAEDEGCTVDELLGWALDEGEELG</sequence>
<protein>
    <submittedName>
        <fullName evidence="1">Uncharacterized protein</fullName>
    </submittedName>
</protein>
<dbReference type="AlphaFoldDB" id="A0A8H6YAA9"/>
<accession>A0A8H6YAA9</accession>
<organism evidence="1 2">
    <name type="scientific">Mycena sanguinolenta</name>
    <dbReference type="NCBI Taxonomy" id="230812"/>
    <lineage>
        <taxon>Eukaryota</taxon>
        <taxon>Fungi</taxon>
        <taxon>Dikarya</taxon>
        <taxon>Basidiomycota</taxon>
        <taxon>Agaricomycotina</taxon>
        <taxon>Agaricomycetes</taxon>
        <taxon>Agaricomycetidae</taxon>
        <taxon>Agaricales</taxon>
        <taxon>Marasmiineae</taxon>
        <taxon>Mycenaceae</taxon>
        <taxon>Mycena</taxon>
    </lineage>
</organism>
<gene>
    <name evidence="1" type="ORF">MSAN_01386600</name>
</gene>
<evidence type="ECO:0000313" key="2">
    <source>
        <dbReference type="Proteomes" id="UP000623467"/>
    </source>
</evidence>
<name>A0A8H6YAA9_9AGAR</name>